<keyword evidence="3" id="KW-0813">Transport</keyword>
<feature type="transmembrane region" description="Helical" evidence="8">
    <location>
        <begin position="232"/>
        <end position="252"/>
    </location>
</feature>
<evidence type="ECO:0000256" key="3">
    <source>
        <dbReference type="ARBA" id="ARBA00022448"/>
    </source>
</evidence>
<dbReference type="InterPro" id="IPR036259">
    <property type="entry name" value="MFS_trans_sf"/>
</dbReference>
<feature type="transmembrane region" description="Helical" evidence="8">
    <location>
        <begin position="126"/>
        <end position="147"/>
    </location>
</feature>
<dbReference type="Proteomes" id="UP001642484">
    <property type="component" value="Unassembled WGS sequence"/>
</dbReference>
<name>A0ABP0PEN4_9DINO</name>
<evidence type="ECO:0000256" key="8">
    <source>
        <dbReference type="SAM" id="Phobius"/>
    </source>
</evidence>
<dbReference type="EMBL" id="CAXAMN010022895">
    <property type="protein sequence ID" value="CAK9073519.1"/>
    <property type="molecule type" value="Genomic_DNA"/>
</dbReference>
<reference evidence="9 10" key="1">
    <citation type="submission" date="2024-02" db="EMBL/GenBank/DDBJ databases">
        <authorList>
            <person name="Chen Y."/>
            <person name="Shah S."/>
            <person name="Dougan E. K."/>
            <person name="Thang M."/>
            <person name="Chan C."/>
        </authorList>
    </citation>
    <scope>NUCLEOTIDE SEQUENCE [LARGE SCALE GENOMIC DNA]</scope>
</reference>
<dbReference type="InterPro" id="IPR039309">
    <property type="entry name" value="BT1"/>
</dbReference>
<feature type="transmembrane region" description="Helical" evidence="8">
    <location>
        <begin position="466"/>
        <end position="488"/>
    </location>
</feature>
<gene>
    <name evidence="9" type="ORF">CCMP2556_LOCUS36207</name>
</gene>
<sequence length="612" mass="66926">MPDGDVLDILSLSQPSISSPSGPSDEGVFSPKSEPAWRTKDIVLIRHGRSSWNEFLGAHKRAQWEEQEQKRQAAAKGSGGVRNVLRSMVGRGEGHASAYPAQPKTQTDLLDLGEAGGRACTPCLGWFQMLYATFGSFVPLGMLVYGLQESFAKSSGDFACKYYMMDVLKLDGATMGRLQTAAKVPWDIKPVLGMCSDALPLWGFHRTSYLVSACVFSSFLYLWVGFNAVSALGLYVCMTGLNLSIAFADLVIDATAASLAKDHPKEASDMQTAFNIAQALGGMAASSIKGYLVAVLGSRGTMMSNVFCAVAVFIPAIRRWLPEEQLLSGHCTPKLSQFRRNSSITAVAIFLSVVAVGLSLSQIFLQEWRTRALVTLFCCIVVTISAYKAMRKISPFLANTGMLLFWRAVLQPGLGEAMFVWMSKDEEGPRFSPQLMGLADCFGQAGFLLGVVVYNRFLRTWKYRRIFLVGQIMVVASQVLDFILVMRWNQALGIPDVLFFLGDSTFKEAVVKTFYVPLVVLAYKVCPSNLEGTIFSTLISLNCIGVSSGKYLGITLCDVWGIVDGNFDHLPHGVVSKALVRLLPIPLILMLSPDLTPDDPIPQDPHTHSQQN</sequence>
<keyword evidence="6 8" id="KW-0472">Membrane</keyword>
<comment type="similarity">
    <text evidence="2">Belongs to the major facilitator superfamily. Folate-biopterin transporter (TC 2.A.71) family.</text>
</comment>
<feature type="transmembrane region" description="Helical" evidence="8">
    <location>
        <begin position="273"/>
        <end position="296"/>
    </location>
</feature>
<dbReference type="Pfam" id="PF03092">
    <property type="entry name" value="BT1"/>
    <property type="match status" value="1"/>
</dbReference>
<dbReference type="Gene3D" id="1.20.1250.20">
    <property type="entry name" value="MFS general substrate transporter like domains"/>
    <property type="match status" value="1"/>
</dbReference>
<keyword evidence="10" id="KW-1185">Reference proteome</keyword>
<feature type="transmembrane region" description="Helical" evidence="8">
    <location>
        <begin position="371"/>
        <end position="390"/>
    </location>
</feature>
<feature type="compositionally biased region" description="Low complexity" evidence="7">
    <location>
        <begin position="12"/>
        <end position="25"/>
    </location>
</feature>
<organism evidence="9 10">
    <name type="scientific">Durusdinium trenchii</name>
    <dbReference type="NCBI Taxonomy" id="1381693"/>
    <lineage>
        <taxon>Eukaryota</taxon>
        <taxon>Sar</taxon>
        <taxon>Alveolata</taxon>
        <taxon>Dinophyceae</taxon>
        <taxon>Suessiales</taxon>
        <taxon>Symbiodiniaceae</taxon>
        <taxon>Durusdinium</taxon>
    </lineage>
</organism>
<evidence type="ECO:0000256" key="2">
    <source>
        <dbReference type="ARBA" id="ARBA00007015"/>
    </source>
</evidence>
<accession>A0ABP0PEN4</accession>
<protein>
    <submittedName>
        <fullName evidence="9">Uncharacterized protein</fullName>
    </submittedName>
</protein>
<evidence type="ECO:0000256" key="7">
    <source>
        <dbReference type="SAM" id="MobiDB-lite"/>
    </source>
</evidence>
<proteinExistence type="inferred from homology"/>
<comment type="subcellular location">
    <subcellularLocation>
        <location evidence="1">Membrane</location>
        <topology evidence="1">Multi-pass membrane protein</topology>
    </subcellularLocation>
</comment>
<evidence type="ECO:0000313" key="10">
    <source>
        <dbReference type="Proteomes" id="UP001642484"/>
    </source>
</evidence>
<comment type="caution">
    <text evidence="9">The sequence shown here is derived from an EMBL/GenBank/DDBJ whole genome shotgun (WGS) entry which is preliminary data.</text>
</comment>
<feature type="region of interest" description="Disordered" evidence="7">
    <location>
        <begin position="12"/>
        <end position="33"/>
    </location>
</feature>
<feature type="transmembrane region" description="Helical" evidence="8">
    <location>
        <begin position="209"/>
        <end position="226"/>
    </location>
</feature>
<dbReference type="SUPFAM" id="SSF103473">
    <property type="entry name" value="MFS general substrate transporter"/>
    <property type="match status" value="1"/>
</dbReference>
<dbReference type="PANTHER" id="PTHR31585:SF6">
    <property type="entry name" value="FOLATE-BIOPTERIN TRANSPORTER 2-RELATED"/>
    <property type="match status" value="1"/>
</dbReference>
<evidence type="ECO:0000313" key="9">
    <source>
        <dbReference type="EMBL" id="CAK9073519.1"/>
    </source>
</evidence>
<feature type="transmembrane region" description="Helical" evidence="8">
    <location>
        <begin position="402"/>
        <end position="423"/>
    </location>
</feature>
<evidence type="ECO:0000256" key="5">
    <source>
        <dbReference type="ARBA" id="ARBA00022989"/>
    </source>
</evidence>
<keyword evidence="4 8" id="KW-0812">Transmembrane</keyword>
<evidence type="ECO:0000256" key="4">
    <source>
        <dbReference type="ARBA" id="ARBA00022692"/>
    </source>
</evidence>
<keyword evidence="5 8" id="KW-1133">Transmembrane helix</keyword>
<feature type="transmembrane region" description="Helical" evidence="8">
    <location>
        <begin position="342"/>
        <end position="365"/>
    </location>
</feature>
<feature type="transmembrane region" description="Helical" evidence="8">
    <location>
        <begin position="435"/>
        <end position="454"/>
    </location>
</feature>
<dbReference type="PANTHER" id="PTHR31585">
    <property type="entry name" value="FOLATE-BIOPTERIN TRANSPORTER 1, CHLOROPLASTIC"/>
    <property type="match status" value="1"/>
</dbReference>
<evidence type="ECO:0000256" key="1">
    <source>
        <dbReference type="ARBA" id="ARBA00004141"/>
    </source>
</evidence>
<evidence type="ECO:0000256" key="6">
    <source>
        <dbReference type="ARBA" id="ARBA00023136"/>
    </source>
</evidence>